<evidence type="ECO:0000313" key="2">
    <source>
        <dbReference type="Proteomes" id="UP001239111"/>
    </source>
</evidence>
<protein>
    <submittedName>
        <fullName evidence="1">Uncharacterized protein</fullName>
    </submittedName>
</protein>
<reference evidence="1" key="1">
    <citation type="submission" date="2023-04" db="EMBL/GenBank/DDBJ databases">
        <title>A chromosome-level genome assembly of the parasitoid wasp Eretmocerus hayati.</title>
        <authorList>
            <person name="Zhong Y."/>
            <person name="Liu S."/>
            <person name="Liu Y."/>
        </authorList>
    </citation>
    <scope>NUCLEOTIDE SEQUENCE</scope>
    <source>
        <strain evidence="1">ZJU_SS_LIU_2023</strain>
    </source>
</reference>
<proteinExistence type="predicted"/>
<comment type="caution">
    <text evidence="1">The sequence shown here is derived from an EMBL/GenBank/DDBJ whole genome shotgun (WGS) entry which is preliminary data.</text>
</comment>
<gene>
    <name evidence="1" type="ORF">QAD02_021721</name>
</gene>
<keyword evidence="2" id="KW-1185">Reference proteome</keyword>
<sequence length="182" mass="21227">MSTTETWNTKDEFMDFRMIHHVRALGYLLLNVENPIQDTNSCIPKTRYTANALLGLQKRKTMFGNCHVYQSFVELPLKSRWLIAWSVEEIRMVLRESPELSIDEFRPPYSQLQLPYPEELRTRAGVSLGPSMQDSMFEHCHVYRIMCERTLRLGRGNSMLKCQNPMRIGRDTGFGSPHTKNL</sequence>
<accession>A0ACC2PR21</accession>
<organism evidence="1 2">
    <name type="scientific">Eretmocerus hayati</name>
    <dbReference type="NCBI Taxonomy" id="131215"/>
    <lineage>
        <taxon>Eukaryota</taxon>
        <taxon>Metazoa</taxon>
        <taxon>Ecdysozoa</taxon>
        <taxon>Arthropoda</taxon>
        <taxon>Hexapoda</taxon>
        <taxon>Insecta</taxon>
        <taxon>Pterygota</taxon>
        <taxon>Neoptera</taxon>
        <taxon>Endopterygota</taxon>
        <taxon>Hymenoptera</taxon>
        <taxon>Apocrita</taxon>
        <taxon>Proctotrupomorpha</taxon>
        <taxon>Chalcidoidea</taxon>
        <taxon>Aphelinidae</taxon>
        <taxon>Aphelininae</taxon>
        <taxon>Eretmocerus</taxon>
    </lineage>
</organism>
<dbReference type="Proteomes" id="UP001239111">
    <property type="component" value="Chromosome 1"/>
</dbReference>
<evidence type="ECO:0000313" key="1">
    <source>
        <dbReference type="EMBL" id="KAJ8685928.1"/>
    </source>
</evidence>
<dbReference type="EMBL" id="CM056741">
    <property type="protein sequence ID" value="KAJ8685928.1"/>
    <property type="molecule type" value="Genomic_DNA"/>
</dbReference>
<name>A0ACC2PR21_9HYME</name>